<evidence type="ECO:0000256" key="7">
    <source>
        <dbReference type="ARBA" id="ARBA00023136"/>
    </source>
</evidence>
<dbReference type="SUPFAM" id="SSF143865">
    <property type="entry name" value="CorA soluble domain-like"/>
    <property type="match status" value="1"/>
</dbReference>
<evidence type="ECO:0000256" key="6">
    <source>
        <dbReference type="ARBA" id="ARBA00022989"/>
    </source>
</evidence>
<dbReference type="InterPro" id="IPR002523">
    <property type="entry name" value="MgTranspt_CorA/ZnTranspt_ZntB"/>
</dbReference>
<evidence type="ECO:0000313" key="11">
    <source>
        <dbReference type="Proteomes" id="UP001321760"/>
    </source>
</evidence>
<comment type="caution">
    <text evidence="10">The sequence shown here is derived from an EMBL/GenBank/DDBJ whole genome shotgun (WGS) entry which is preliminary data.</text>
</comment>
<keyword evidence="6 9" id="KW-1133">Transmembrane helix</keyword>
<feature type="region of interest" description="Disordered" evidence="8">
    <location>
        <begin position="223"/>
        <end position="284"/>
    </location>
</feature>
<feature type="region of interest" description="Disordered" evidence="8">
    <location>
        <begin position="94"/>
        <end position="121"/>
    </location>
</feature>
<evidence type="ECO:0000256" key="2">
    <source>
        <dbReference type="ARBA" id="ARBA00009765"/>
    </source>
</evidence>
<dbReference type="SUPFAM" id="SSF144083">
    <property type="entry name" value="Magnesium transport protein CorA, transmembrane region"/>
    <property type="match status" value="1"/>
</dbReference>
<keyword evidence="11" id="KW-1185">Reference proteome</keyword>
<evidence type="ECO:0000256" key="1">
    <source>
        <dbReference type="ARBA" id="ARBA00004651"/>
    </source>
</evidence>
<dbReference type="GO" id="GO:0015087">
    <property type="term" value="F:cobalt ion transmembrane transporter activity"/>
    <property type="evidence" value="ECO:0007669"/>
    <property type="project" value="TreeGrafter"/>
</dbReference>
<dbReference type="Gene3D" id="1.20.58.340">
    <property type="entry name" value="Magnesium transport protein CorA, transmembrane region"/>
    <property type="match status" value="2"/>
</dbReference>
<comment type="subcellular location">
    <subcellularLocation>
        <location evidence="1">Cell membrane</location>
        <topology evidence="1">Multi-pass membrane protein</topology>
    </subcellularLocation>
</comment>
<feature type="transmembrane region" description="Helical" evidence="9">
    <location>
        <begin position="426"/>
        <end position="447"/>
    </location>
</feature>
<dbReference type="GO" id="GO:0015095">
    <property type="term" value="F:magnesium ion transmembrane transporter activity"/>
    <property type="evidence" value="ECO:0007669"/>
    <property type="project" value="TreeGrafter"/>
</dbReference>
<dbReference type="GO" id="GO:0050897">
    <property type="term" value="F:cobalt ion binding"/>
    <property type="evidence" value="ECO:0007669"/>
    <property type="project" value="TreeGrafter"/>
</dbReference>
<dbReference type="Gene3D" id="3.30.460.20">
    <property type="entry name" value="CorA soluble domain-like"/>
    <property type="match status" value="1"/>
</dbReference>
<proteinExistence type="inferred from homology"/>
<dbReference type="PANTHER" id="PTHR46494">
    <property type="entry name" value="CORA FAMILY METAL ION TRANSPORTER (EUROFUNG)"/>
    <property type="match status" value="1"/>
</dbReference>
<feature type="region of interest" description="Disordered" evidence="8">
    <location>
        <begin position="1"/>
        <end position="80"/>
    </location>
</feature>
<dbReference type="InterPro" id="IPR045861">
    <property type="entry name" value="CorA_cytoplasmic_dom"/>
</dbReference>
<feature type="compositionally biased region" description="Acidic residues" evidence="8">
    <location>
        <begin position="223"/>
        <end position="238"/>
    </location>
</feature>
<dbReference type="GO" id="GO:0000287">
    <property type="term" value="F:magnesium ion binding"/>
    <property type="evidence" value="ECO:0007669"/>
    <property type="project" value="TreeGrafter"/>
</dbReference>
<reference evidence="10" key="1">
    <citation type="journal article" date="2023" name="Mol. Phylogenet. Evol.">
        <title>Genome-scale phylogeny and comparative genomics of the fungal order Sordariales.</title>
        <authorList>
            <person name="Hensen N."/>
            <person name="Bonometti L."/>
            <person name="Westerberg I."/>
            <person name="Brannstrom I.O."/>
            <person name="Guillou S."/>
            <person name="Cros-Aarteil S."/>
            <person name="Calhoun S."/>
            <person name="Haridas S."/>
            <person name="Kuo A."/>
            <person name="Mondo S."/>
            <person name="Pangilinan J."/>
            <person name="Riley R."/>
            <person name="LaButti K."/>
            <person name="Andreopoulos B."/>
            <person name="Lipzen A."/>
            <person name="Chen C."/>
            <person name="Yan M."/>
            <person name="Daum C."/>
            <person name="Ng V."/>
            <person name="Clum A."/>
            <person name="Steindorff A."/>
            <person name="Ohm R.A."/>
            <person name="Martin F."/>
            <person name="Silar P."/>
            <person name="Natvig D.O."/>
            <person name="Lalanne C."/>
            <person name="Gautier V."/>
            <person name="Ament-Velasquez S.L."/>
            <person name="Kruys A."/>
            <person name="Hutchinson M.I."/>
            <person name="Powell A.J."/>
            <person name="Barry K."/>
            <person name="Miller A.N."/>
            <person name="Grigoriev I.V."/>
            <person name="Debuchy R."/>
            <person name="Gladieux P."/>
            <person name="Hiltunen Thoren M."/>
            <person name="Johannesson H."/>
        </authorList>
    </citation>
    <scope>NUCLEOTIDE SEQUENCE</scope>
    <source>
        <strain evidence="10">PSN243</strain>
    </source>
</reference>
<evidence type="ECO:0000256" key="4">
    <source>
        <dbReference type="ARBA" id="ARBA00022475"/>
    </source>
</evidence>
<evidence type="ECO:0000313" key="10">
    <source>
        <dbReference type="EMBL" id="KAK4448943.1"/>
    </source>
</evidence>
<dbReference type="AlphaFoldDB" id="A0AAV9GK82"/>
<dbReference type="PANTHER" id="PTHR46494:SF1">
    <property type="entry name" value="CORA FAMILY METAL ION TRANSPORTER (EUROFUNG)"/>
    <property type="match status" value="1"/>
</dbReference>
<accession>A0AAV9GK82</accession>
<keyword evidence="5 9" id="KW-0812">Transmembrane</keyword>
<keyword evidence="7 9" id="KW-0472">Membrane</keyword>
<comment type="similarity">
    <text evidence="2">Belongs to the CorA metal ion transporter (MIT) (TC 1.A.35) family.</text>
</comment>
<evidence type="ECO:0000256" key="5">
    <source>
        <dbReference type="ARBA" id="ARBA00022692"/>
    </source>
</evidence>
<keyword evidence="3" id="KW-0813">Transport</keyword>
<name>A0AAV9GK82_9PEZI</name>
<dbReference type="GO" id="GO:0005886">
    <property type="term" value="C:plasma membrane"/>
    <property type="evidence" value="ECO:0007669"/>
    <property type="project" value="UniProtKB-SubCell"/>
</dbReference>
<evidence type="ECO:0000256" key="8">
    <source>
        <dbReference type="SAM" id="MobiDB-lite"/>
    </source>
</evidence>
<feature type="transmembrane region" description="Helical" evidence="9">
    <location>
        <begin position="526"/>
        <end position="544"/>
    </location>
</feature>
<feature type="transmembrane region" description="Helical" evidence="9">
    <location>
        <begin position="556"/>
        <end position="576"/>
    </location>
</feature>
<gene>
    <name evidence="10" type="ORF">QBC34DRAFT_101044</name>
</gene>
<sequence>MSLFDDGGAGQDPATSSTATTSSGTPSSHVHYAVNIGDTVAVETAPGARPGSGERGRTFQRNDTNRSDGVSPVVRRRSGRTATFMTVEDFEDFQARPGWHPGDEPGVDPSKPDGGHASMPPLSAPCQITIVDFSPDRFAIRKFDNATLEPFMKQPQPAWVTCRWINVNGLSWDVIQVLGRHKNLHNLAIEDIMNTRNRTKAEWYPTHAFMVLTLQKLVHICESDSEDSESETESDDEAASPTGNRGRQLRKGFTRRVQRLFRSKKQTEAGSESGHLPRHASRAVEKALRPHTGFSDVPDPNEIRTLQQYHGVPNDPRTLFMEKHSPLSTKELAVTCEQVSMFINQDNSIISFFELSAHDVEGPIVRRLETSDTILRQSCDASMVGQAIIDAIIDLAIPVTACYGDVIRDLELDVLTRPTLDHTKSLYIVITEINKMLSLIAPIVNLINTLRDHKTSLSQDAALRQVQDPNHAVIITPMTYTYLGDVLDHCVLISDSLNQLKNSADGMIGLIFNTITTYQNESMKQLTVATIIFLPLTFLTGYFGQNFHSFPAIDGSINYFWLIAVPVEVAVILVLLKDILYESFKSLLQRRYVLRLRKSRRLSLRRRKMKRT</sequence>
<dbReference type="InterPro" id="IPR045863">
    <property type="entry name" value="CorA_TM1_TM2"/>
</dbReference>
<protein>
    <submittedName>
        <fullName evidence="10">Uncharacterized protein</fullName>
    </submittedName>
</protein>
<dbReference type="Pfam" id="PF01544">
    <property type="entry name" value="CorA"/>
    <property type="match status" value="1"/>
</dbReference>
<keyword evidence="4" id="KW-1003">Cell membrane</keyword>
<feature type="compositionally biased region" description="Basic residues" evidence="8">
    <location>
        <begin position="247"/>
        <end position="264"/>
    </location>
</feature>
<dbReference type="EMBL" id="MU865940">
    <property type="protein sequence ID" value="KAK4448943.1"/>
    <property type="molecule type" value="Genomic_DNA"/>
</dbReference>
<organism evidence="10 11">
    <name type="scientific">Podospora aff. communis PSN243</name>
    <dbReference type="NCBI Taxonomy" id="3040156"/>
    <lineage>
        <taxon>Eukaryota</taxon>
        <taxon>Fungi</taxon>
        <taxon>Dikarya</taxon>
        <taxon>Ascomycota</taxon>
        <taxon>Pezizomycotina</taxon>
        <taxon>Sordariomycetes</taxon>
        <taxon>Sordariomycetidae</taxon>
        <taxon>Sordariales</taxon>
        <taxon>Podosporaceae</taxon>
        <taxon>Podospora</taxon>
    </lineage>
</organism>
<dbReference type="Proteomes" id="UP001321760">
    <property type="component" value="Unassembled WGS sequence"/>
</dbReference>
<reference evidence="10" key="2">
    <citation type="submission" date="2023-05" db="EMBL/GenBank/DDBJ databases">
        <authorList>
            <consortium name="Lawrence Berkeley National Laboratory"/>
            <person name="Steindorff A."/>
            <person name="Hensen N."/>
            <person name="Bonometti L."/>
            <person name="Westerberg I."/>
            <person name="Brannstrom I.O."/>
            <person name="Guillou S."/>
            <person name="Cros-Aarteil S."/>
            <person name="Calhoun S."/>
            <person name="Haridas S."/>
            <person name="Kuo A."/>
            <person name="Mondo S."/>
            <person name="Pangilinan J."/>
            <person name="Riley R."/>
            <person name="Labutti K."/>
            <person name="Andreopoulos B."/>
            <person name="Lipzen A."/>
            <person name="Chen C."/>
            <person name="Yanf M."/>
            <person name="Daum C."/>
            <person name="Ng V."/>
            <person name="Clum A."/>
            <person name="Ohm R."/>
            <person name="Martin F."/>
            <person name="Silar P."/>
            <person name="Natvig D."/>
            <person name="Lalanne C."/>
            <person name="Gautier V."/>
            <person name="Ament-Velasquez S.L."/>
            <person name="Kruys A."/>
            <person name="Hutchinson M.I."/>
            <person name="Powell A.J."/>
            <person name="Barry K."/>
            <person name="Miller A.N."/>
            <person name="Grigoriev I.V."/>
            <person name="Debuchy R."/>
            <person name="Gladieux P."/>
            <person name="Thoren M.H."/>
            <person name="Johannesson H."/>
        </authorList>
    </citation>
    <scope>NUCLEOTIDE SEQUENCE</scope>
    <source>
        <strain evidence="10">PSN243</strain>
    </source>
</reference>
<evidence type="ECO:0000256" key="9">
    <source>
        <dbReference type="SAM" id="Phobius"/>
    </source>
</evidence>
<evidence type="ECO:0000256" key="3">
    <source>
        <dbReference type="ARBA" id="ARBA00022448"/>
    </source>
</evidence>
<feature type="compositionally biased region" description="Low complexity" evidence="8">
    <location>
        <begin position="13"/>
        <end position="28"/>
    </location>
</feature>